<dbReference type="Gene3D" id="3.40.50.300">
    <property type="entry name" value="P-loop containing nucleotide triphosphate hydrolases"/>
    <property type="match status" value="1"/>
</dbReference>
<dbReference type="GO" id="GO:0008652">
    <property type="term" value="P:amino acid biosynthetic process"/>
    <property type="evidence" value="ECO:0007669"/>
    <property type="project" value="UniProtKB-KW"/>
</dbReference>
<dbReference type="PRINTS" id="PR01100">
    <property type="entry name" value="SHIKIMTKNASE"/>
</dbReference>
<keyword evidence="8" id="KW-0808">Transferase</keyword>
<dbReference type="InterPro" id="IPR031322">
    <property type="entry name" value="Shikimate/glucono_kinase"/>
</dbReference>
<evidence type="ECO:0000256" key="18">
    <source>
        <dbReference type="ARBA" id="ARBA00048567"/>
    </source>
</evidence>
<keyword evidence="7" id="KW-0028">Amino-acid biosynthesis</keyword>
<keyword evidence="15" id="KW-0057">Aromatic amino acid biosynthesis</keyword>
<accession>A0A381UF97</accession>
<dbReference type="FunFam" id="3.40.50.1970:FF:000007">
    <property type="entry name" value="Pentafunctional AROM polypeptide"/>
    <property type="match status" value="1"/>
</dbReference>
<evidence type="ECO:0000259" key="20">
    <source>
        <dbReference type="Pfam" id="PF24621"/>
    </source>
</evidence>
<dbReference type="GO" id="GO:0009073">
    <property type="term" value="P:aromatic amino acid family biosynthetic process"/>
    <property type="evidence" value="ECO:0007669"/>
    <property type="project" value="UniProtKB-KW"/>
</dbReference>
<evidence type="ECO:0000256" key="13">
    <source>
        <dbReference type="ARBA" id="ARBA00022840"/>
    </source>
</evidence>
<sequence>MTGFSGTGKTAVGTIVAQILDWKFVDTDNYISRLTGKTIQKIFSEDGENNFRELERRALLKICSGENQVIATGGGAFIDPSNQELLLTKGLVVTLEARPETILIRLNAQEQRNDEERRPLLGTGDKLNRIRELKAKRQIYYDASDSVIHTDLLTAEQTAAGVINAWKSCAIKTNKSDGFGDSIAAIVEHEAGAYPVKVEWGLLERLGESLINFGVEGPVYIISDNQVFHLYGRKIQRVLHDAGIEAHSFIFTAGEQSKTLATAESIYKWLIERRAERNHAILAVGGGVAGDLGGFVAATFLRGIPFIQVPTSMAAMVDASIGGKVAVNVPEGKNMIGSFYQPKMVLADPETLSTLDNRGLSEGWAEAIKHGFIRDQNLVEIFEDNVDALGSLDPDISTSVIRRSIQIKADVVSNDEKEKLGIRILLNYGHTVGHALEVASSYGKYLHGEGVSIGMMAAAEISCKMGMISKDVVGRQEHILRQFNLPTVARQVNLSTLARAMQLDKKNEKGSVRWVLLREVGHAVSTRDVPKAVVNEVLSLITDNS</sequence>
<name>A0A381UF97_9ZZZZ</name>
<dbReference type="InterPro" id="IPR000623">
    <property type="entry name" value="Shikimate_kinase/TSH1"/>
</dbReference>
<dbReference type="EMBL" id="UINC01006319">
    <property type="protein sequence ID" value="SVA26819.1"/>
    <property type="molecule type" value="Genomic_DNA"/>
</dbReference>
<keyword evidence="9" id="KW-0479">Metal-binding</keyword>
<protein>
    <submittedName>
        <fullName evidence="21">Uncharacterized protein</fullName>
    </submittedName>
</protein>
<keyword evidence="14" id="KW-0520">NAD</keyword>
<dbReference type="GO" id="GO:0004765">
    <property type="term" value="F:shikimate kinase activity"/>
    <property type="evidence" value="ECO:0007669"/>
    <property type="project" value="UniProtKB-EC"/>
</dbReference>
<feature type="domain" description="3-dehydroquinate synthase C-terminal" evidence="20">
    <location>
        <begin position="363"/>
        <end position="507"/>
    </location>
</feature>
<dbReference type="GO" id="GO:0005737">
    <property type="term" value="C:cytoplasm"/>
    <property type="evidence" value="ECO:0007669"/>
    <property type="project" value="InterPro"/>
</dbReference>
<dbReference type="InterPro" id="IPR016037">
    <property type="entry name" value="DHQ_synth_AroB"/>
</dbReference>
<dbReference type="AlphaFoldDB" id="A0A381UF97"/>
<evidence type="ECO:0000256" key="12">
    <source>
        <dbReference type="ARBA" id="ARBA00022833"/>
    </source>
</evidence>
<evidence type="ECO:0000256" key="17">
    <source>
        <dbReference type="ARBA" id="ARBA00023268"/>
    </source>
</evidence>
<evidence type="ECO:0000256" key="5">
    <source>
        <dbReference type="ARBA" id="ARBA00004842"/>
    </source>
</evidence>
<dbReference type="InterPro" id="IPR027417">
    <property type="entry name" value="P-loop_NTPase"/>
</dbReference>
<dbReference type="Pfam" id="PF01202">
    <property type="entry name" value="SKI"/>
    <property type="match status" value="1"/>
</dbReference>
<dbReference type="Pfam" id="PF01761">
    <property type="entry name" value="DHQ_synthase"/>
    <property type="match status" value="1"/>
</dbReference>
<dbReference type="SUPFAM" id="SSF52540">
    <property type="entry name" value="P-loop containing nucleoside triphosphate hydrolases"/>
    <property type="match status" value="1"/>
</dbReference>
<dbReference type="SUPFAM" id="SSF56796">
    <property type="entry name" value="Dehydroquinate synthase-like"/>
    <property type="match status" value="1"/>
</dbReference>
<evidence type="ECO:0000256" key="2">
    <source>
        <dbReference type="ARBA" id="ARBA00001911"/>
    </source>
</evidence>
<comment type="pathway">
    <text evidence="5">Metabolic intermediate biosynthesis; chorismate biosynthesis; chorismate from D-erythrose 4-phosphate and phosphoenolpyruvate: step 5/7.</text>
</comment>
<reference evidence="21" key="1">
    <citation type="submission" date="2018-05" db="EMBL/GenBank/DDBJ databases">
        <authorList>
            <person name="Lanie J.A."/>
            <person name="Ng W.-L."/>
            <person name="Kazmierczak K.M."/>
            <person name="Andrzejewski T.M."/>
            <person name="Davidsen T.M."/>
            <person name="Wayne K.J."/>
            <person name="Tettelin H."/>
            <person name="Glass J.I."/>
            <person name="Rusch D."/>
            <person name="Podicherti R."/>
            <person name="Tsui H.-C.T."/>
            <person name="Winkler M.E."/>
        </authorList>
    </citation>
    <scope>NUCLEOTIDE SEQUENCE</scope>
</reference>
<dbReference type="InterPro" id="IPR023000">
    <property type="entry name" value="Shikimate_kinase_CS"/>
</dbReference>
<evidence type="ECO:0000256" key="1">
    <source>
        <dbReference type="ARBA" id="ARBA00001393"/>
    </source>
</evidence>
<evidence type="ECO:0000259" key="19">
    <source>
        <dbReference type="Pfam" id="PF01761"/>
    </source>
</evidence>
<evidence type="ECO:0000256" key="4">
    <source>
        <dbReference type="ARBA" id="ARBA00004661"/>
    </source>
</evidence>
<evidence type="ECO:0000256" key="8">
    <source>
        <dbReference type="ARBA" id="ARBA00022679"/>
    </source>
</evidence>
<gene>
    <name evidence="21" type="ORF">METZ01_LOCUS79673</name>
</gene>
<dbReference type="InterPro" id="IPR050071">
    <property type="entry name" value="Dehydroquinate_synthase"/>
</dbReference>
<evidence type="ECO:0000256" key="10">
    <source>
        <dbReference type="ARBA" id="ARBA00022741"/>
    </source>
</evidence>
<dbReference type="GO" id="GO:0009423">
    <property type="term" value="P:chorismate biosynthetic process"/>
    <property type="evidence" value="ECO:0007669"/>
    <property type="project" value="UniProtKB-UniPathway"/>
</dbReference>
<evidence type="ECO:0000313" key="21">
    <source>
        <dbReference type="EMBL" id="SVA26819.1"/>
    </source>
</evidence>
<dbReference type="GO" id="GO:0046872">
    <property type="term" value="F:metal ion binding"/>
    <property type="evidence" value="ECO:0007669"/>
    <property type="project" value="UniProtKB-KW"/>
</dbReference>
<evidence type="ECO:0000256" key="7">
    <source>
        <dbReference type="ARBA" id="ARBA00022605"/>
    </source>
</evidence>
<dbReference type="NCBIfam" id="TIGR01357">
    <property type="entry name" value="aroB"/>
    <property type="match status" value="1"/>
</dbReference>
<dbReference type="CDD" id="cd08195">
    <property type="entry name" value="DHQS"/>
    <property type="match status" value="1"/>
</dbReference>
<keyword evidence="6" id="KW-0963">Cytoplasm</keyword>
<feature type="domain" description="3-dehydroquinate synthase N-terminal" evidence="19">
    <location>
        <begin position="250"/>
        <end position="360"/>
    </location>
</feature>
<organism evidence="21">
    <name type="scientific">marine metagenome</name>
    <dbReference type="NCBI Taxonomy" id="408172"/>
    <lineage>
        <taxon>unclassified sequences</taxon>
        <taxon>metagenomes</taxon>
        <taxon>ecological metagenomes</taxon>
    </lineage>
</organism>
<dbReference type="HAMAP" id="MF_00110">
    <property type="entry name" value="DHQ_synthase"/>
    <property type="match status" value="1"/>
</dbReference>
<evidence type="ECO:0000256" key="16">
    <source>
        <dbReference type="ARBA" id="ARBA00023239"/>
    </source>
</evidence>
<dbReference type="PROSITE" id="PS01128">
    <property type="entry name" value="SHIKIMATE_KINASE"/>
    <property type="match status" value="1"/>
</dbReference>
<comment type="catalytic activity">
    <reaction evidence="18">
        <text>shikimate + ATP = 3-phosphoshikimate + ADP + H(+)</text>
        <dbReference type="Rhea" id="RHEA:13121"/>
        <dbReference type="ChEBI" id="CHEBI:15378"/>
        <dbReference type="ChEBI" id="CHEBI:30616"/>
        <dbReference type="ChEBI" id="CHEBI:36208"/>
        <dbReference type="ChEBI" id="CHEBI:145989"/>
        <dbReference type="ChEBI" id="CHEBI:456216"/>
        <dbReference type="EC" id="2.7.1.71"/>
    </reaction>
</comment>
<comment type="pathway">
    <text evidence="4">Metabolic intermediate biosynthesis; chorismate biosynthesis; chorismate from D-erythrose 4-phosphate and phosphoenolpyruvate: step 2/7.</text>
</comment>
<comment type="catalytic activity">
    <reaction evidence="1">
        <text>7-phospho-2-dehydro-3-deoxy-D-arabino-heptonate = 3-dehydroquinate + phosphate</text>
        <dbReference type="Rhea" id="RHEA:21968"/>
        <dbReference type="ChEBI" id="CHEBI:32364"/>
        <dbReference type="ChEBI" id="CHEBI:43474"/>
        <dbReference type="ChEBI" id="CHEBI:58394"/>
        <dbReference type="EC" id="4.2.3.4"/>
    </reaction>
</comment>
<dbReference type="PANTHER" id="PTHR43622:SF7">
    <property type="entry name" value="3-DEHYDROQUINATE SYNTHASE, CHLOROPLASTIC"/>
    <property type="match status" value="1"/>
</dbReference>
<keyword evidence="12" id="KW-0862">Zinc</keyword>
<dbReference type="Pfam" id="PF24621">
    <property type="entry name" value="DHQS_C"/>
    <property type="match status" value="1"/>
</dbReference>
<evidence type="ECO:0000256" key="15">
    <source>
        <dbReference type="ARBA" id="ARBA00023141"/>
    </source>
</evidence>
<dbReference type="GO" id="GO:0005524">
    <property type="term" value="F:ATP binding"/>
    <property type="evidence" value="ECO:0007669"/>
    <property type="project" value="UniProtKB-KW"/>
</dbReference>
<proteinExistence type="inferred from homology"/>
<keyword evidence="11" id="KW-0418">Kinase</keyword>
<evidence type="ECO:0000256" key="3">
    <source>
        <dbReference type="ARBA" id="ARBA00001947"/>
    </source>
</evidence>
<evidence type="ECO:0000256" key="6">
    <source>
        <dbReference type="ARBA" id="ARBA00022490"/>
    </source>
</evidence>
<dbReference type="CDD" id="cd00464">
    <property type="entry name" value="SK"/>
    <property type="match status" value="1"/>
</dbReference>
<comment type="cofactor">
    <cofactor evidence="3">
        <name>Zn(2+)</name>
        <dbReference type="ChEBI" id="CHEBI:29105"/>
    </cofactor>
</comment>
<dbReference type="HAMAP" id="MF_00109">
    <property type="entry name" value="Shikimate_kinase"/>
    <property type="match status" value="1"/>
</dbReference>
<comment type="cofactor">
    <cofactor evidence="2">
        <name>NAD(+)</name>
        <dbReference type="ChEBI" id="CHEBI:57540"/>
    </cofactor>
</comment>
<evidence type="ECO:0000256" key="9">
    <source>
        <dbReference type="ARBA" id="ARBA00022723"/>
    </source>
</evidence>
<dbReference type="UniPathway" id="UPA00053">
    <property type="reaction ID" value="UER00088"/>
</dbReference>
<dbReference type="InterPro" id="IPR056179">
    <property type="entry name" value="DHQS_C"/>
</dbReference>
<dbReference type="GO" id="GO:0003856">
    <property type="term" value="F:3-dehydroquinate synthase activity"/>
    <property type="evidence" value="ECO:0007669"/>
    <property type="project" value="UniProtKB-EC"/>
</dbReference>
<keyword evidence="16" id="KW-0456">Lyase</keyword>
<evidence type="ECO:0000256" key="11">
    <source>
        <dbReference type="ARBA" id="ARBA00022777"/>
    </source>
</evidence>
<dbReference type="PANTHER" id="PTHR43622">
    <property type="entry name" value="3-DEHYDROQUINATE SYNTHASE"/>
    <property type="match status" value="1"/>
</dbReference>
<keyword evidence="17" id="KW-0511">Multifunctional enzyme</keyword>
<dbReference type="InterPro" id="IPR030960">
    <property type="entry name" value="DHQS/DOIS_N"/>
</dbReference>
<evidence type="ECO:0000256" key="14">
    <source>
        <dbReference type="ARBA" id="ARBA00023027"/>
    </source>
</evidence>
<dbReference type="Gene3D" id="3.40.50.1970">
    <property type="match status" value="1"/>
</dbReference>
<dbReference type="Gene3D" id="1.20.1090.10">
    <property type="entry name" value="Dehydroquinate synthase-like - alpha domain"/>
    <property type="match status" value="1"/>
</dbReference>
<keyword evidence="13" id="KW-0067">ATP-binding</keyword>
<keyword evidence="10" id="KW-0547">Nucleotide-binding</keyword>